<reference evidence="11 12" key="2">
    <citation type="submission" date="2021-10" db="EMBL/GenBank/DDBJ databases">
        <authorList>
            <person name="Piombo E."/>
        </authorList>
    </citation>
    <scope>NUCLEOTIDE SEQUENCE [LARGE SCALE GENOMIC DNA]</scope>
</reference>
<keyword evidence="5 9" id="KW-0560">Oxidoreductase</keyword>
<evidence type="ECO:0000256" key="10">
    <source>
        <dbReference type="SAM" id="Phobius"/>
    </source>
</evidence>
<keyword evidence="10" id="KW-0472">Membrane</keyword>
<evidence type="ECO:0000256" key="6">
    <source>
        <dbReference type="ARBA" id="ARBA00023004"/>
    </source>
</evidence>
<evidence type="ECO:0000256" key="1">
    <source>
        <dbReference type="ARBA" id="ARBA00001971"/>
    </source>
</evidence>
<dbReference type="InterPro" id="IPR050121">
    <property type="entry name" value="Cytochrome_P450_monoxygenase"/>
</dbReference>
<dbReference type="InterPro" id="IPR017972">
    <property type="entry name" value="Cyt_P450_CS"/>
</dbReference>
<comment type="cofactor">
    <cofactor evidence="1 8">
        <name>heme</name>
        <dbReference type="ChEBI" id="CHEBI:30413"/>
    </cofactor>
</comment>
<sequence>MAPPWLTEFATPRIRPSVALLLFLGGLVIIYVAFILIYNVFFHPLRKFPGPKLWAATLFPWIKSFISGNMHNKSLELHNKYGPIVRTGPNELSFASPESWQAVMGHRKPGQPENGKASYYGASNPNSMVFTDRENHARMRRIVSHGFSASSMLKQQPVIKLYVDKFIQQLYNNCQDGNAKLNVCAWFNHVTFDIIGDLSFGESFGCLETGRMHPWVGMIFATVKVNAMRMALSRVQILRPFLTLMIPSDLIKKVIEHKELTKEKVRKRLGQDPRPDFFQAMVSPKGDLTMNRDELDANVETLVIAGSETTATALSGASYHLTTNPRVLKKLANEIRCSYTSEDEIDLLTSAKLPYLNAVVEEVLRMYPPAPNALPRETPPQGDVILGETIPGNTVLGCAHYVMYHSESNFKRAMDFVPERFMGDPEFENDRRDCLQPFNVGPRNCLGKNLAYAEMRMILARLVWNFDMSLDEESKNWLHAKDHRGFLVWAKPELYIHFTPRKRE</sequence>
<dbReference type="GO" id="GO:0016705">
    <property type="term" value="F:oxidoreductase activity, acting on paired donors, with incorporation or reduction of molecular oxygen"/>
    <property type="evidence" value="ECO:0007669"/>
    <property type="project" value="InterPro"/>
</dbReference>
<evidence type="ECO:0000256" key="5">
    <source>
        <dbReference type="ARBA" id="ARBA00023002"/>
    </source>
</evidence>
<protein>
    <recommendedName>
        <fullName evidence="13">Isotrichodermin C-15 hydroxylase</fullName>
    </recommendedName>
</protein>
<comment type="similarity">
    <text evidence="2 9">Belongs to the cytochrome P450 family.</text>
</comment>
<evidence type="ECO:0000313" key="11">
    <source>
        <dbReference type="EMBL" id="CAG9984159.1"/>
    </source>
</evidence>
<dbReference type="SUPFAM" id="SSF48264">
    <property type="entry name" value="Cytochrome P450"/>
    <property type="match status" value="1"/>
</dbReference>
<dbReference type="InterPro" id="IPR036396">
    <property type="entry name" value="Cyt_P450_sf"/>
</dbReference>
<dbReference type="EMBL" id="CABFNO020001379">
    <property type="protein sequence ID" value="CAG9984159.1"/>
    <property type="molecule type" value="Genomic_DNA"/>
</dbReference>
<dbReference type="PRINTS" id="PR00385">
    <property type="entry name" value="P450"/>
</dbReference>
<dbReference type="Pfam" id="PF00067">
    <property type="entry name" value="p450"/>
    <property type="match status" value="1"/>
</dbReference>
<accession>A0A9N9UEK5</accession>
<dbReference type="Proteomes" id="UP000754883">
    <property type="component" value="Unassembled WGS sequence"/>
</dbReference>
<dbReference type="InterPro" id="IPR001128">
    <property type="entry name" value="Cyt_P450"/>
</dbReference>
<proteinExistence type="inferred from homology"/>
<dbReference type="GO" id="GO:0005506">
    <property type="term" value="F:iron ion binding"/>
    <property type="evidence" value="ECO:0007669"/>
    <property type="project" value="InterPro"/>
</dbReference>
<feature type="binding site" description="axial binding residue" evidence="8">
    <location>
        <position position="445"/>
    </location>
    <ligand>
        <name>heme</name>
        <dbReference type="ChEBI" id="CHEBI:30413"/>
    </ligand>
    <ligandPart>
        <name>Fe</name>
        <dbReference type="ChEBI" id="CHEBI:18248"/>
    </ligandPart>
</feature>
<evidence type="ECO:0000256" key="8">
    <source>
        <dbReference type="PIRSR" id="PIRSR602401-1"/>
    </source>
</evidence>
<comment type="caution">
    <text evidence="11">The sequence shown here is derived from an EMBL/GenBank/DDBJ whole genome shotgun (WGS) entry which is preliminary data.</text>
</comment>
<feature type="transmembrane region" description="Helical" evidence="10">
    <location>
        <begin position="20"/>
        <end position="42"/>
    </location>
</feature>
<gene>
    <name evidence="11" type="ORF">CBYS24578_00008642</name>
</gene>
<evidence type="ECO:0000256" key="3">
    <source>
        <dbReference type="ARBA" id="ARBA00022617"/>
    </source>
</evidence>
<reference evidence="12" key="1">
    <citation type="submission" date="2019-06" db="EMBL/GenBank/DDBJ databases">
        <authorList>
            <person name="Broberg M."/>
        </authorList>
    </citation>
    <scope>NUCLEOTIDE SEQUENCE [LARGE SCALE GENOMIC DNA]</scope>
</reference>
<keyword evidence="4 8" id="KW-0479">Metal-binding</keyword>
<evidence type="ECO:0000256" key="9">
    <source>
        <dbReference type="RuleBase" id="RU000461"/>
    </source>
</evidence>
<dbReference type="PANTHER" id="PTHR24305:SF230">
    <property type="entry name" value="P450, PUTATIVE (EUROFUNG)-RELATED"/>
    <property type="match status" value="1"/>
</dbReference>
<evidence type="ECO:0000256" key="7">
    <source>
        <dbReference type="ARBA" id="ARBA00023033"/>
    </source>
</evidence>
<dbReference type="PANTHER" id="PTHR24305">
    <property type="entry name" value="CYTOCHROME P450"/>
    <property type="match status" value="1"/>
</dbReference>
<dbReference type="Gene3D" id="1.10.630.10">
    <property type="entry name" value="Cytochrome P450"/>
    <property type="match status" value="1"/>
</dbReference>
<dbReference type="PROSITE" id="PS00086">
    <property type="entry name" value="CYTOCHROME_P450"/>
    <property type="match status" value="1"/>
</dbReference>
<dbReference type="OrthoDB" id="1470350at2759"/>
<keyword evidence="10" id="KW-0812">Transmembrane</keyword>
<keyword evidence="10" id="KW-1133">Transmembrane helix</keyword>
<dbReference type="AlphaFoldDB" id="A0A9N9UEK5"/>
<evidence type="ECO:0000313" key="12">
    <source>
        <dbReference type="Proteomes" id="UP000754883"/>
    </source>
</evidence>
<dbReference type="InterPro" id="IPR002401">
    <property type="entry name" value="Cyt_P450_E_grp-I"/>
</dbReference>
<keyword evidence="7 9" id="KW-0503">Monooxygenase</keyword>
<name>A0A9N9UEK5_9HYPO</name>
<dbReference type="CDD" id="cd11058">
    <property type="entry name" value="CYP60B-like"/>
    <property type="match status" value="1"/>
</dbReference>
<evidence type="ECO:0000256" key="4">
    <source>
        <dbReference type="ARBA" id="ARBA00022723"/>
    </source>
</evidence>
<keyword evidence="6 8" id="KW-0408">Iron</keyword>
<dbReference type="GO" id="GO:0004497">
    <property type="term" value="F:monooxygenase activity"/>
    <property type="evidence" value="ECO:0007669"/>
    <property type="project" value="UniProtKB-KW"/>
</dbReference>
<keyword evidence="3 8" id="KW-0349">Heme</keyword>
<evidence type="ECO:0000256" key="2">
    <source>
        <dbReference type="ARBA" id="ARBA00010617"/>
    </source>
</evidence>
<keyword evidence="12" id="KW-1185">Reference proteome</keyword>
<dbReference type="PRINTS" id="PR00463">
    <property type="entry name" value="EP450I"/>
</dbReference>
<dbReference type="GO" id="GO:0020037">
    <property type="term" value="F:heme binding"/>
    <property type="evidence" value="ECO:0007669"/>
    <property type="project" value="InterPro"/>
</dbReference>
<organism evidence="11 12">
    <name type="scientific">Clonostachys byssicola</name>
    <dbReference type="NCBI Taxonomy" id="160290"/>
    <lineage>
        <taxon>Eukaryota</taxon>
        <taxon>Fungi</taxon>
        <taxon>Dikarya</taxon>
        <taxon>Ascomycota</taxon>
        <taxon>Pezizomycotina</taxon>
        <taxon>Sordariomycetes</taxon>
        <taxon>Hypocreomycetidae</taxon>
        <taxon>Hypocreales</taxon>
        <taxon>Bionectriaceae</taxon>
        <taxon>Clonostachys</taxon>
    </lineage>
</organism>
<evidence type="ECO:0008006" key="13">
    <source>
        <dbReference type="Google" id="ProtNLM"/>
    </source>
</evidence>